<sequence>MVAALAEEAKRSTLREAFRGAKIQIFDLEGKPITRNSSLWASAVSEFNEKGIRLLTVVLGDVRAEHRLGEAVDKIIKQSEGKTFIHPDKGCFGQFTIGAIGGTLIGIIDEIDLRTKEITLKLGPLKYQLEYEELVNHLEQFTRSNTPSDKPNEPIQPTR</sequence>
<proteinExistence type="predicted"/>
<reference evidence="1 2" key="1">
    <citation type="submission" date="2006-02" db="EMBL/GenBank/DDBJ databases">
        <authorList>
            <person name="Waterbury J."/>
            <person name="Ferriera S."/>
            <person name="Johnson J."/>
            <person name="Kravitz S."/>
            <person name="Halpern A."/>
            <person name="Remington K."/>
            <person name="Beeson K."/>
            <person name="Tran B."/>
            <person name="Rogers Y.-H."/>
            <person name="Friedman R."/>
            <person name="Venter J.C."/>
        </authorList>
    </citation>
    <scope>NUCLEOTIDE SEQUENCE [LARGE SCALE GENOMIC DNA]</scope>
    <source>
        <strain evidence="1 2">Nb-231</strain>
    </source>
</reference>
<evidence type="ECO:0000313" key="2">
    <source>
        <dbReference type="Proteomes" id="UP000003374"/>
    </source>
</evidence>
<protein>
    <submittedName>
        <fullName evidence="1">Uncharacterized protein</fullName>
    </submittedName>
</protein>
<organism evidence="1 2">
    <name type="scientific">Nitrococcus mobilis Nb-231</name>
    <dbReference type="NCBI Taxonomy" id="314278"/>
    <lineage>
        <taxon>Bacteria</taxon>
        <taxon>Pseudomonadati</taxon>
        <taxon>Pseudomonadota</taxon>
        <taxon>Gammaproteobacteria</taxon>
        <taxon>Chromatiales</taxon>
        <taxon>Ectothiorhodospiraceae</taxon>
        <taxon>Nitrococcus</taxon>
    </lineage>
</organism>
<dbReference type="HOGENOM" id="CLU_1658937_0_0_6"/>
<dbReference type="Proteomes" id="UP000003374">
    <property type="component" value="Unassembled WGS sequence"/>
</dbReference>
<comment type="caution">
    <text evidence="1">The sequence shown here is derived from an EMBL/GenBank/DDBJ whole genome shotgun (WGS) entry which is preliminary data.</text>
</comment>
<evidence type="ECO:0000313" key="1">
    <source>
        <dbReference type="EMBL" id="EAR22988.1"/>
    </source>
</evidence>
<dbReference type="EMBL" id="AAOF01000001">
    <property type="protein sequence ID" value="EAR22988.1"/>
    <property type="molecule type" value="Genomic_DNA"/>
</dbReference>
<accession>A4BL00</accession>
<keyword evidence="2" id="KW-1185">Reference proteome</keyword>
<gene>
    <name evidence="1" type="ORF">NB231_14248</name>
</gene>
<name>A4BL00_9GAMM</name>
<dbReference type="AlphaFoldDB" id="A4BL00"/>